<evidence type="ECO:0000313" key="15">
    <source>
        <dbReference type="Proteomes" id="UP001153737"/>
    </source>
</evidence>
<dbReference type="InterPro" id="IPR001873">
    <property type="entry name" value="ENaC"/>
</dbReference>
<keyword evidence="9 13" id="KW-0472">Membrane</keyword>
<name>A0A9N9SEM4_PHACE</name>
<sequence length="160" mass="18242">FSGASKNKFICNCLSSCDEISYSTIIQGEQPITTNSLDSDMANVSVLSVYFENSGIIEFTRSEFTSWDTLLASIGGIFGLFLGGSIMSIIEFFYHFISGIFNHRFKFCNLKQKIVQVQKYRPTIYTTELYPKYFVDNDKMNGNATFYNSKNINHFPKAFN</sequence>
<dbReference type="AlphaFoldDB" id="A0A9N9SEM4"/>
<protein>
    <submittedName>
        <fullName evidence="14">Uncharacterized protein</fullName>
    </submittedName>
</protein>
<dbReference type="EMBL" id="OU896709">
    <property type="protein sequence ID" value="CAG9820243.1"/>
    <property type="molecule type" value="Genomic_DNA"/>
</dbReference>
<dbReference type="PANTHER" id="PTHR11690:SF288">
    <property type="entry name" value="AMILORIDE-SENSITIVE NA+ CHANNEL-RELATED"/>
    <property type="match status" value="1"/>
</dbReference>
<dbReference type="GO" id="GO:0015280">
    <property type="term" value="F:ligand-gated sodium channel activity"/>
    <property type="evidence" value="ECO:0007669"/>
    <property type="project" value="TreeGrafter"/>
</dbReference>
<evidence type="ECO:0000256" key="13">
    <source>
        <dbReference type="SAM" id="Phobius"/>
    </source>
</evidence>
<feature type="non-terminal residue" evidence="14">
    <location>
        <position position="160"/>
    </location>
</feature>
<evidence type="ECO:0000256" key="10">
    <source>
        <dbReference type="ARBA" id="ARBA00023201"/>
    </source>
</evidence>
<feature type="transmembrane region" description="Helical" evidence="13">
    <location>
        <begin position="70"/>
        <end position="97"/>
    </location>
</feature>
<dbReference type="Pfam" id="PF00858">
    <property type="entry name" value="ASC"/>
    <property type="match status" value="1"/>
</dbReference>
<evidence type="ECO:0000313" key="14">
    <source>
        <dbReference type="EMBL" id="CAG9820243.1"/>
    </source>
</evidence>
<organism evidence="14 15">
    <name type="scientific">Phaedon cochleariae</name>
    <name type="common">Mustard beetle</name>
    <dbReference type="NCBI Taxonomy" id="80249"/>
    <lineage>
        <taxon>Eukaryota</taxon>
        <taxon>Metazoa</taxon>
        <taxon>Ecdysozoa</taxon>
        <taxon>Arthropoda</taxon>
        <taxon>Hexapoda</taxon>
        <taxon>Insecta</taxon>
        <taxon>Pterygota</taxon>
        <taxon>Neoptera</taxon>
        <taxon>Endopterygota</taxon>
        <taxon>Coleoptera</taxon>
        <taxon>Polyphaga</taxon>
        <taxon>Cucujiformia</taxon>
        <taxon>Chrysomeloidea</taxon>
        <taxon>Chrysomelidae</taxon>
        <taxon>Chrysomelinae</taxon>
        <taxon>Chrysomelini</taxon>
        <taxon>Phaedon</taxon>
    </lineage>
</organism>
<keyword evidence="3 12" id="KW-0813">Transport</keyword>
<evidence type="ECO:0000256" key="3">
    <source>
        <dbReference type="ARBA" id="ARBA00022448"/>
    </source>
</evidence>
<proteinExistence type="inferred from homology"/>
<dbReference type="Proteomes" id="UP001153737">
    <property type="component" value="Chromosome 3"/>
</dbReference>
<keyword evidence="15" id="KW-1185">Reference proteome</keyword>
<keyword evidence="11 12" id="KW-0407">Ion channel</keyword>
<evidence type="ECO:0000256" key="8">
    <source>
        <dbReference type="ARBA" id="ARBA00023065"/>
    </source>
</evidence>
<evidence type="ECO:0000256" key="1">
    <source>
        <dbReference type="ARBA" id="ARBA00004141"/>
    </source>
</evidence>
<dbReference type="PANTHER" id="PTHR11690">
    <property type="entry name" value="AMILORIDE-SENSITIVE SODIUM CHANNEL-RELATED"/>
    <property type="match status" value="1"/>
</dbReference>
<keyword evidence="8 12" id="KW-0406">Ion transport</keyword>
<evidence type="ECO:0000256" key="11">
    <source>
        <dbReference type="ARBA" id="ARBA00023303"/>
    </source>
</evidence>
<keyword evidence="4 12" id="KW-0894">Sodium channel</keyword>
<comment type="subcellular location">
    <subcellularLocation>
        <location evidence="1">Membrane</location>
        <topology evidence="1">Multi-pass membrane protein</topology>
    </subcellularLocation>
</comment>
<evidence type="ECO:0000256" key="5">
    <source>
        <dbReference type="ARBA" id="ARBA00022692"/>
    </source>
</evidence>
<evidence type="ECO:0000256" key="12">
    <source>
        <dbReference type="RuleBase" id="RU000679"/>
    </source>
</evidence>
<evidence type="ECO:0000256" key="2">
    <source>
        <dbReference type="ARBA" id="ARBA00007193"/>
    </source>
</evidence>
<reference evidence="14" key="2">
    <citation type="submission" date="2022-10" db="EMBL/GenBank/DDBJ databases">
        <authorList>
            <consortium name="ENA_rothamsted_submissions"/>
            <consortium name="culmorum"/>
            <person name="King R."/>
        </authorList>
    </citation>
    <scope>NUCLEOTIDE SEQUENCE</scope>
</reference>
<reference evidence="14" key="1">
    <citation type="submission" date="2022-01" db="EMBL/GenBank/DDBJ databases">
        <authorList>
            <person name="King R."/>
        </authorList>
    </citation>
    <scope>NUCLEOTIDE SEQUENCE</scope>
</reference>
<evidence type="ECO:0000256" key="7">
    <source>
        <dbReference type="ARBA" id="ARBA00023053"/>
    </source>
</evidence>
<evidence type="ECO:0000256" key="9">
    <source>
        <dbReference type="ARBA" id="ARBA00023136"/>
    </source>
</evidence>
<dbReference type="Gene3D" id="1.10.287.770">
    <property type="entry name" value="YojJ-like"/>
    <property type="match status" value="1"/>
</dbReference>
<evidence type="ECO:0000256" key="4">
    <source>
        <dbReference type="ARBA" id="ARBA00022461"/>
    </source>
</evidence>
<comment type="similarity">
    <text evidence="2 12">Belongs to the amiloride-sensitive sodium channel (TC 1.A.6) family.</text>
</comment>
<keyword evidence="5 12" id="KW-0812">Transmembrane</keyword>
<gene>
    <name evidence="14" type="ORF">PHAECO_LOCUS7671</name>
</gene>
<keyword evidence="6 13" id="KW-1133">Transmembrane helix</keyword>
<keyword evidence="7" id="KW-0915">Sodium</keyword>
<accession>A0A9N9SEM4</accession>
<dbReference type="GO" id="GO:0005886">
    <property type="term" value="C:plasma membrane"/>
    <property type="evidence" value="ECO:0007669"/>
    <property type="project" value="TreeGrafter"/>
</dbReference>
<evidence type="ECO:0000256" key="6">
    <source>
        <dbReference type="ARBA" id="ARBA00022989"/>
    </source>
</evidence>
<keyword evidence="10 12" id="KW-0739">Sodium transport</keyword>